<name>A0A1I1M7P0_9GAMM</name>
<dbReference type="CDD" id="cd20746">
    <property type="entry name" value="FIX_Ntox15_NUC_DUF4112_RhsA-like"/>
    <property type="match status" value="1"/>
</dbReference>
<sequence length="523" mass="57179">SPVQNAPYTLTLDDGSVIEGTLDASGKATIENMPAGQYTIQYGEDSREFEPVENTTANPLFGKISPEQAVKMVESGDTDLLNQAGDIAEGAGDWLWGTLQGDFNKDPSTTQIVVGTIISMIPVIDQVMDCRDVCANMAILTDEDDKNDSDGWLALTLTAIGLVPILGSALKGTFKVIIKNAGASLDAAFAILRKLGKGDPEKFLKNLDWAKLTSDATNASKQLLNTMKDSLQTILNSWFMRKLLDNNALKSIEDGLGKMSAFEKRLGDGINQGMGRIRGYVDEALAGQSKGRLATGNTSSPLKAKTAELDASTIPLPYEIKKGLSAFDSSPIIFKRIHKDGQQEGMWPDSYTLMPDGKPMGSIEGIMPAKFKGIKKLPADAQKRIDEGWPDIASRADFANFTNLEAATLPKGTKIYRIIDEGTSEATKKNSGSYWAFDLPSTKTQWRKDYAVKDSWNDNGHYIEHTLEEDLKVWTGGVAGQRYEEFNTDNFYLEGGNTQIFAEYGLLKDAQIQPQLTNWPDAI</sequence>
<keyword evidence="2" id="KW-1185">Reference proteome</keyword>
<dbReference type="InterPro" id="IPR049802">
    <property type="entry name" value="RhsC-like_FIX"/>
</dbReference>
<feature type="non-terminal residue" evidence="1">
    <location>
        <position position="1"/>
    </location>
</feature>
<accession>A0A1I1M7P0</accession>
<evidence type="ECO:0000313" key="1">
    <source>
        <dbReference type="EMBL" id="SFC77690.1"/>
    </source>
</evidence>
<protein>
    <submittedName>
        <fullName evidence="1">Uncharacterized protein</fullName>
    </submittedName>
</protein>
<organism evidence="1 2">
    <name type="scientific">Pseudoalteromonas denitrificans DSM 6059</name>
    <dbReference type="NCBI Taxonomy" id="1123010"/>
    <lineage>
        <taxon>Bacteria</taxon>
        <taxon>Pseudomonadati</taxon>
        <taxon>Pseudomonadota</taxon>
        <taxon>Gammaproteobacteria</taxon>
        <taxon>Alteromonadales</taxon>
        <taxon>Pseudoalteromonadaceae</taxon>
        <taxon>Pseudoalteromonas</taxon>
    </lineage>
</organism>
<gene>
    <name evidence="1" type="ORF">SAMN02745724_02507</name>
</gene>
<evidence type="ECO:0000313" key="2">
    <source>
        <dbReference type="Proteomes" id="UP000198862"/>
    </source>
</evidence>
<dbReference type="Proteomes" id="UP000198862">
    <property type="component" value="Unassembled WGS sequence"/>
</dbReference>
<dbReference type="EMBL" id="FOLO01000018">
    <property type="protein sequence ID" value="SFC77690.1"/>
    <property type="molecule type" value="Genomic_DNA"/>
</dbReference>
<dbReference type="AlphaFoldDB" id="A0A1I1M7P0"/>
<proteinExistence type="predicted"/>
<dbReference type="STRING" id="1123010.SAMN02745724_02507"/>
<reference evidence="1 2" key="1">
    <citation type="submission" date="2016-10" db="EMBL/GenBank/DDBJ databases">
        <authorList>
            <person name="de Groot N.N."/>
        </authorList>
    </citation>
    <scope>NUCLEOTIDE SEQUENCE [LARGE SCALE GENOMIC DNA]</scope>
    <source>
        <strain evidence="1 2">DSM 6059</strain>
    </source>
</reference>